<sequence length="121" mass="13815">MAAEFQDLSISTEDELIKHLLVGAARQTFLLVRPWSRYDFELPDFTDDTNICRSSSPHWMIHPVGLLESICQLIQNLGGCKDAIHCSCFYSGAFDVFSIHTLIILACILHKMLLAERKFER</sequence>
<evidence type="ECO:0000313" key="1">
    <source>
        <dbReference type="EMBL" id="KIK46524.1"/>
    </source>
</evidence>
<accession>A0A0D0BA08</accession>
<dbReference type="HOGENOM" id="CLU_2039614_0_0_1"/>
<dbReference type="InParanoid" id="A0A0D0BA08"/>
<keyword evidence="2" id="KW-1185">Reference proteome</keyword>
<dbReference type="AlphaFoldDB" id="A0A0D0BA08"/>
<reference evidence="1 2" key="1">
    <citation type="submission" date="2014-04" db="EMBL/GenBank/DDBJ databases">
        <authorList>
            <consortium name="DOE Joint Genome Institute"/>
            <person name="Kuo A."/>
            <person name="Ruytinx J."/>
            <person name="Rineau F."/>
            <person name="Colpaert J."/>
            <person name="Kohler A."/>
            <person name="Nagy L.G."/>
            <person name="Floudas D."/>
            <person name="Copeland A."/>
            <person name="Barry K.W."/>
            <person name="Cichocki N."/>
            <person name="Veneault-Fourrey C."/>
            <person name="LaButti K."/>
            <person name="Lindquist E.A."/>
            <person name="Lipzen A."/>
            <person name="Lundell T."/>
            <person name="Morin E."/>
            <person name="Murat C."/>
            <person name="Sun H."/>
            <person name="Tunlid A."/>
            <person name="Henrissat B."/>
            <person name="Grigoriev I.V."/>
            <person name="Hibbett D.S."/>
            <person name="Martin F."/>
            <person name="Nordberg H.P."/>
            <person name="Cantor M.N."/>
            <person name="Hua S.X."/>
        </authorList>
    </citation>
    <scope>NUCLEOTIDE SEQUENCE [LARGE SCALE GENOMIC DNA]</scope>
    <source>
        <strain evidence="1 2">UH-Slu-Lm8-n1</strain>
    </source>
</reference>
<proteinExistence type="predicted"/>
<evidence type="ECO:0000313" key="2">
    <source>
        <dbReference type="Proteomes" id="UP000054485"/>
    </source>
</evidence>
<gene>
    <name evidence="1" type="ORF">CY34DRAFT_800379</name>
</gene>
<name>A0A0D0BA08_9AGAM</name>
<dbReference type="Proteomes" id="UP000054485">
    <property type="component" value="Unassembled WGS sequence"/>
</dbReference>
<protein>
    <submittedName>
        <fullName evidence="1">Uncharacterized protein</fullName>
    </submittedName>
</protein>
<reference evidence="2" key="2">
    <citation type="submission" date="2015-01" db="EMBL/GenBank/DDBJ databases">
        <title>Evolutionary Origins and Diversification of the Mycorrhizal Mutualists.</title>
        <authorList>
            <consortium name="DOE Joint Genome Institute"/>
            <consortium name="Mycorrhizal Genomics Consortium"/>
            <person name="Kohler A."/>
            <person name="Kuo A."/>
            <person name="Nagy L.G."/>
            <person name="Floudas D."/>
            <person name="Copeland A."/>
            <person name="Barry K.W."/>
            <person name="Cichocki N."/>
            <person name="Veneault-Fourrey C."/>
            <person name="LaButti K."/>
            <person name="Lindquist E.A."/>
            <person name="Lipzen A."/>
            <person name="Lundell T."/>
            <person name="Morin E."/>
            <person name="Murat C."/>
            <person name="Riley R."/>
            <person name="Ohm R."/>
            <person name="Sun H."/>
            <person name="Tunlid A."/>
            <person name="Henrissat B."/>
            <person name="Grigoriev I.V."/>
            <person name="Hibbett D.S."/>
            <person name="Martin F."/>
        </authorList>
    </citation>
    <scope>NUCLEOTIDE SEQUENCE [LARGE SCALE GENOMIC DNA]</scope>
    <source>
        <strain evidence="2">UH-Slu-Lm8-n1</strain>
    </source>
</reference>
<dbReference type="EMBL" id="KN835158">
    <property type="protein sequence ID" value="KIK46524.1"/>
    <property type="molecule type" value="Genomic_DNA"/>
</dbReference>
<organism evidence="1 2">
    <name type="scientific">Suillus luteus UH-Slu-Lm8-n1</name>
    <dbReference type="NCBI Taxonomy" id="930992"/>
    <lineage>
        <taxon>Eukaryota</taxon>
        <taxon>Fungi</taxon>
        <taxon>Dikarya</taxon>
        <taxon>Basidiomycota</taxon>
        <taxon>Agaricomycotina</taxon>
        <taxon>Agaricomycetes</taxon>
        <taxon>Agaricomycetidae</taxon>
        <taxon>Boletales</taxon>
        <taxon>Suillineae</taxon>
        <taxon>Suillaceae</taxon>
        <taxon>Suillus</taxon>
    </lineage>
</organism>